<dbReference type="Gene3D" id="3.30.530.20">
    <property type="match status" value="1"/>
</dbReference>
<comment type="similarity">
    <text evidence="1">Belongs to the ribosome association toxin RatA family.</text>
</comment>
<evidence type="ECO:0000313" key="4">
    <source>
        <dbReference type="EMBL" id="BCT97029.1"/>
    </source>
</evidence>
<name>A0ABM7QH15_9GAMM</name>
<evidence type="ECO:0000256" key="1">
    <source>
        <dbReference type="ARBA" id="ARBA00008918"/>
    </source>
</evidence>
<dbReference type="Pfam" id="PF03364">
    <property type="entry name" value="Polyketide_cyc"/>
    <property type="match status" value="1"/>
</dbReference>
<gene>
    <name evidence="4" type="ORF">LYSHEL_29000</name>
</gene>
<feature type="domain" description="Coenzyme Q-binding protein COQ10 START" evidence="3">
    <location>
        <begin position="26"/>
        <end position="150"/>
    </location>
</feature>
<dbReference type="SUPFAM" id="SSF55961">
    <property type="entry name" value="Bet v1-like"/>
    <property type="match status" value="1"/>
</dbReference>
<dbReference type="InterPro" id="IPR044996">
    <property type="entry name" value="COQ10-like"/>
</dbReference>
<organism evidence="4 5">
    <name type="scientific">Lysobacter helvus</name>
    <dbReference type="NCBI Taxonomy" id="2675059"/>
    <lineage>
        <taxon>Bacteria</taxon>
        <taxon>Pseudomonadati</taxon>
        <taxon>Pseudomonadota</taxon>
        <taxon>Gammaproteobacteria</taxon>
        <taxon>Lysobacterales</taxon>
        <taxon>Lysobacteraceae</taxon>
        <taxon>Lysobacter</taxon>
    </lineage>
</organism>
<dbReference type="CDD" id="cd07813">
    <property type="entry name" value="COQ10p_like"/>
    <property type="match status" value="1"/>
</dbReference>
<dbReference type="InterPro" id="IPR023393">
    <property type="entry name" value="START-like_dom_sf"/>
</dbReference>
<protein>
    <submittedName>
        <fullName evidence="4">Ubiquinone-binding protein</fullName>
    </submittedName>
</protein>
<proteinExistence type="inferred from homology"/>
<keyword evidence="4" id="KW-0830">Ubiquinone</keyword>
<evidence type="ECO:0000313" key="5">
    <source>
        <dbReference type="Proteomes" id="UP000680514"/>
    </source>
</evidence>
<keyword evidence="5" id="KW-1185">Reference proteome</keyword>
<accession>A0ABM7QH15</accession>
<evidence type="ECO:0000259" key="3">
    <source>
        <dbReference type="Pfam" id="PF03364"/>
    </source>
</evidence>
<dbReference type="PANTHER" id="PTHR12901:SF10">
    <property type="entry name" value="COENZYME Q-BINDING PROTEIN COQ10, MITOCHONDRIAL"/>
    <property type="match status" value="1"/>
</dbReference>
<reference evidence="4 5" key="1">
    <citation type="submission" date="2021-03" db="EMBL/GenBank/DDBJ databases">
        <title>Complete Genome Sequences of Two Lysobacter Strains Isolated from Sea Water (Lysobacter caseinilyticus) and Soil (Lysobacter helvus) in South Korea.</title>
        <authorList>
            <person name="Watanabe Y."/>
            <person name="Arakawa K."/>
        </authorList>
    </citation>
    <scope>NUCLEOTIDE SEQUENCE [LARGE SCALE GENOMIC DNA]</scope>
    <source>
        <strain evidence="4 5">D10</strain>
    </source>
</reference>
<evidence type="ECO:0000256" key="2">
    <source>
        <dbReference type="ARBA" id="ARBA00022649"/>
    </source>
</evidence>
<dbReference type="Proteomes" id="UP000680514">
    <property type="component" value="Chromosome"/>
</dbReference>
<keyword evidence="2" id="KW-1277">Toxin-antitoxin system</keyword>
<dbReference type="EMBL" id="AP024546">
    <property type="protein sequence ID" value="BCT97029.1"/>
    <property type="molecule type" value="Genomic_DNA"/>
</dbReference>
<dbReference type="PANTHER" id="PTHR12901">
    <property type="entry name" value="SPERM PROTEIN HOMOLOG"/>
    <property type="match status" value="1"/>
</dbReference>
<sequence length="159" mass="17662">MAGILADAAPVSEPAPMPTITRSALVEHSAARMFALVNDIAAYPRRFDWCESADILERDDTRVVARLDLGLGSLRTWFTTENTLSPPHHIDMQLRDGPFKQLHGRWQFHALDESACKVTLTLDFEPKNKLLGPAFAIGFQGLADRMVDDFVRAADRGAE</sequence>
<dbReference type="InterPro" id="IPR005031">
    <property type="entry name" value="COQ10_START"/>
</dbReference>